<proteinExistence type="predicted"/>
<dbReference type="CDD" id="cd06583">
    <property type="entry name" value="PGRP"/>
    <property type="match status" value="1"/>
</dbReference>
<evidence type="ECO:0000256" key="3">
    <source>
        <dbReference type="ARBA" id="ARBA00022801"/>
    </source>
</evidence>
<evidence type="ECO:0000313" key="6">
    <source>
        <dbReference type="EMBL" id="QRO79200.1"/>
    </source>
</evidence>
<dbReference type="SUPFAM" id="SSF55846">
    <property type="entry name" value="N-acetylmuramoyl-L-alanine amidase-like"/>
    <property type="match status" value="1"/>
</dbReference>
<dbReference type="AlphaFoldDB" id="A0A892IED9"/>
<evidence type="ECO:0000313" key="7">
    <source>
        <dbReference type="Proteomes" id="UP000625568"/>
    </source>
</evidence>
<evidence type="ECO:0000256" key="4">
    <source>
        <dbReference type="ARBA" id="ARBA00023316"/>
    </source>
</evidence>
<dbReference type="GO" id="GO:0071555">
    <property type="term" value="P:cell wall organization"/>
    <property type="evidence" value="ECO:0007669"/>
    <property type="project" value="UniProtKB-KW"/>
</dbReference>
<dbReference type="GO" id="GO:0009254">
    <property type="term" value="P:peptidoglycan turnover"/>
    <property type="evidence" value="ECO:0007669"/>
    <property type="project" value="TreeGrafter"/>
</dbReference>
<dbReference type="GO" id="GO:0009253">
    <property type="term" value="P:peptidoglycan catabolic process"/>
    <property type="evidence" value="ECO:0007669"/>
    <property type="project" value="InterPro"/>
</dbReference>
<protein>
    <recommendedName>
        <fullName evidence="2">N-acetylmuramoyl-L-alanine amidase</fullName>
        <ecNumber evidence="2">3.5.1.28</ecNumber>
    </recommendedName>
</protein>
<evidence type="ECO:0000259" key="5">
    <source>
        <dbReference type="Pfam" id="PF01510"/>
    </source>
</evidence>
<keyword evidence="7" id="KW-1185">Reference proteome</keyword>
<evidence type="ECO:0000256" key="2">
    <source>
        <dbReference type="ARBA" id="ARBA00011901"/>
    </source>
</evidence>
<comment type="catalytic activity">
    <reaction evidence="1">
        <text>Hydrolyzes the link between N-acetylmuramoyl residues and L-amino acid residues in certain cell-wall glycopeptides.</text>
        <dbReference type="EC" id="3.5.1.28"/>
    </reaction>
</comment>
<feature type="domain" description="N-acetylmuramoyl-L-alanine amidase" evidence="5">
    <location>
        <begin position="30"/>
        <end position="183"/>
    </location>
</feature>
<accession>A0A892IED9</accession>
<name>A0A892IED9_9BURK</name>
<dbReference type="Gene3D" id="3.40.80.10">
    <property type="entry name" value="Peptidoglycan recognition protein-like"/>
    <property type="match status" value="1"/>
</dbReference>
<keyword evidence="4" id="KW-0961">Cell wall biogenesis/degradation</keyword>
<dbReference type="PANTHER" id="PTHR30417">
    <property type="entry name" value="N-ACETYLMURAMOYL-L-ALANINE AMIDASE AMID"/>
    <property type="match status" value="1"/>
</dbReference>
<dbReference type="PANTHER" id="PTHR30417:SF1">
    <property type="entry name" value="N-ACETYLMURAMOYL-L-ALANINE AMIDASE AMID"/>
    <property type="match status" value="1"/>
</dbReference>
<keyword evidence="3" id="KW-0378">Hydrolase</keyword>
<dbReference type="InterPro" id="IPR002502">
    <property type="entry name" value="Amidase_domain"/>
</dbReference>
<organism evidence="6 7">
    <name type="scientific">Burkholderia dolosa</name>
    <dbReference type="NCBI Taxonomy" id="152500"/>
    <lineage>
        <taxon>Bacteria</taxon>
        <taxon>Pseudomonadati</taxon>
        <taxon>Pseudomonadota</taxon>
        <taxon>Betaproteobacteria</taxon>
        <taxon>Burkholderiales</taxon>
        <taxon>Burkholderiaceae</taxon>
        <taxon>Burkholderia</taxon>
        <taxon>Burkholderia cepacia complex</taxon>
    </lineage>
</organism>
<dbReference type="EMBL" id="CP069483">
    <property type="protein sequence ID" value="QRO79200.1"/>
    <property type="molecule type" value="Genomic_DNA"/>
</dbReference>
<dbReference type="EC" id="3.5.1.28" evidence="2"/>
<evidence type="ECO:0000256" key="1">
    <source>
        <dbReference type="ARBA" id="ARBA00001561"/>
    </source>
</evidence>
<dbReference type="InterPro" id="IPR051206">
    <property type="entry name" value="NAMLAA_amidase_2"/>
</dbReference>
<dbReference type="GO" id="GO:0008745">
    <property type="term" value="F:N-acetylmuramoyl-L-alanine amidase activity"/>
    <property type="evidence" value="ECO:0007669"/>
    <property type="project" value="UniProtKB-EC"/>
</dbReference>
<gene>
    <name evidence="6" type="ORF">I6K02_21810</name>
</gene>
<sequence length="197" mass="22442">MLFISKQGHVDAECIKLKIFPMIERGPMVKVNGIVVHQTDATTAASSFNSYAENGANGAHFLIDKNGTIYQTASVYKRTNHVGLLKSRCLMKRKCSPSEFKRVSDMKGKYAKLSRWEHGKSFPDRYPGNVDSIGIEIVGRMDRKTEIYEAVNERQNESLKWLVKELCVTLGISFAEIYRHPEVSYKMETEARTAKWD</sequence>
<dbReference type="Pfam" id="PF01510">
    <property type="entry name" value="Amidase_2"/>
    <property type="match status" value="1"/>
</dbReference>
<dbReference type="Proteomes" id="UP000625568">
    <property type="component" value="Chromosome 2"/>
</dbReference>
<reference evidence="6 7" key="1">
    <citation type="submission" date="2021-02" db="EMBL/GenBank/DDBJ databases">
        <title>FDA dAtabase for Regulatory Grade micrObial Sequences (FDA-ARGOS): Supporting development and validation of Infectious Disease Dx tests.</title>
        <authorList>
            <person name="Minogue T."/>
            <person name="Wolcott M."/>
            <person name="Wasieloski L."/>
            <person name="Aguilar W."/>
            <person name="Moore D."/>
            <person name="Jaissle J."/>
            <person name="Tallon L."/>
            <person name="Sadzewicz L."/>
            <person name="Zhao X."/>
            <person name="Boylan J."/>
            <person name="Ott S."/>
            <person name="Bowen H."/>
            <person name="Vavikolanu K."/>
            <person name="Mehta A."/>
            <person name="Aluvathingal J."/>
            <person name="Nadendla S."/>
            <person name="Yan Y."/>
            <person name="Sichtig H."/>
        </authorList>
    </citation>
    <scope>NUCLEOTIDE SEQUENCE [LARGE SCALE GENOMIC DNA]</scope>
    <source>
        <strain evidence="6 7">FDAARGOS_1272</strain>
    </source>
</reference>
<dbReference type="InterPro" id="IPR036505">
    <property type="entry name" value="Amidase/PGRP_sf"/>
</dbReference>